<dbReference type="Gene3D" id="3.90.45.10">
    <property type="entry name" value="Peptide deformylase"/>
    <property type="match status" value="1"/>
</dbReference>
<comment type="subcellular location">
    <subcellularLocation>
        <location evidence="2 12">Plastid</location>
        <location evidence="2 12">Chloroplast</location>
    </subcellularLocation>
</comment>
<keyword evidence="7 12" id="KW-0479">Metal-binding</keyword>
<dbReference type="PANTHER" id="PTHR10458">
    <property type="entry name" value="PEPTIDE DEFORMYLASE"/>
    <property type="match status" value="1"/>
</dbReference>
<evidence type="ECO:0000256" key="10">
    <source>
        <dbReference type="ARBA" id="ARBA00022946"/>
    </source>
</evidence>
<comment type="similarity">
    <text evidence="3 12">Belongs to the polypeptide deformylase family.</text>
</comment>
<evidence type="ECO:0000256" key="1">
    <source>
        <dbReference type="ARBA" id="ARBA00001954"/>
    </source>
</evidence>
<dbReference type="InterPro" id="IPR023635">
    <property type="entry name" value="Peptide_deformylase"/>
</dbReference>
<dbReference type="InterPro" id="IPR036821">
    <property type="entry name" value="Peptide_deformylase_sf"/>
</dbReference>
<evidence type="ECO:0000256" key="7">
    <source>
        <dbReference type="ARBA" id="ARBA00022723"/>
    </source>
</evidence>
<keyword evidence="10 12" id="KW-0809">Transit peptide</keyword>
<dbReference type="EC" id="3.5.1.88" evidence="4 12"/>
<evidence type="ECO:0000256" key="11">
    <source>
        <dbReference type="ARBA" id="ARBA00023004"/>
    </source>
</evidence>
<dbReference type="NCBIfam" id="TIGR00079">
    <property type="entry name" value="pept_deformyl"/>
    <property type="match status" value="1"/>
</dbReference>
<dbReference type="AlphaFoldDB" id="A0AAD8JV61"/>
<dbReference type="PRINTS" id="PR01576">
    <property type="entry name" value="PDEFORMYLASE"/>
</dbReference>
<comment type="cofactor">
    <cofactor evidence="1">
        <name>Fe(2+)</name>
        <dbReference type="ChEBI" id="CHEBI:29033"/>
    </cofactor>
</comment>
<dbReference type="PANTHER" id="PTHR10458:SF22">
    <property type="entry name" value="PEPTIDE DEFORMYLASE"/>
    <property type="match status" value="1"/>
</dbReference>
<reference evidence="13" key="1">
    <citation type="journal article" date="2023" name="bioRxiv">
        <title>Improved chromosome-level genome assembly for marigold (Tagetes erecta).</title>
        <authorList>
            <person name="Jiang F."/>
            <person name="Yuan L."/>
            <person name="Wang S."/>
            <person name="Wang H."/>
            <person name="Xu D."/>
            <person name="Wang A."/>
            <person name="Fan W."/>
        </authorList>
    </citation>
    <scope>NUCLEOTIDE SEQUENCE</scope>
    <source>
        <strain evidence="13">WSJ</strain>
        <tissue evidence="13">Leaf</tissue>
    </source>
</reference>
<gene>
    <name evidence="13" type="ORF">QVD17_36632</name>
</gene>
<dbReference type="Pfam" id="PF01327">
    <property type="entry name" value="Pep_deformylase"/>
    <property type="match status" value="1"/>
</dbReference>
<sequence>MLTFSRLLDLRQIEVKGANDSEDGIQISTVKGANDSFADFELFLATIYRIDLENDSIDVDMEDTLHIQRSISMASANLLHSSSISHATFTTTNPRRNNRFANFRPVNPSDRRPVFSSNYQYKPPPIAVQAQSKRGLLQINEEETASQADLQFEAPLEIVMYPDPILRAKNKRVVTFDENLKKLVEEMFDVMYKTDGIGLSAPQVGINVQLMVFNPAGERGEGEEIVLVNPRVVKSSKKLVPFTEGCLSFPGINADVVRPEAVKVDAQDITGAKFSVSLSRLPSRVFQHEFDHLEGTLFFDRMTAEVVDSIRAELLALEQKYEDRTGLSRPENFELFLATIYRCLLACVMLK</sequence>
<accession>A0AAD8JV61</accession>
<evidence type="ECO:0000256" key="8">
    <source>
        <dbReference type="ARBA" id="ARBA00022801"/>
    </source>
</evidence>
<evidence type="ECO:0000256" key="3">
    <source>
        <dbReference type="ARBA" id="ARBA00010759"/>
    </source>
</evidence>
<keyword evidence="8 12" id="KW-0378">Hydrolase</keyword>
<dbReference type="GO" id="GO:0042586">
    <property type="term" value="F:peptide deformylase activity"/>
    <property type="evidence" value="ECO:0007669"/>
    <property type="project" value="UniProtKB-EC"/>
</dbReference>
<keyword evidence="14" id="KW-1185">Reference proteome</keyword>
<keyword evidence="11" id="KW-0408">Iron</keyword>
<evidence type="ECO:0000256" key="9">
    <source>
        <dbReference type="ARBA" id="ARBA00022917"/>
    </source>
</evidence>
<dbReference type="CDD" id="cd00487">
    <property type="entry name" value="Pep_deformylase"/>
    <property type="match status" value="1"/>
</dbReference>
<dbReference type="GO" id="GO:0046872">
    <property type="term" value="F:metal ion binding"/>
    <property type="evidence" value="ECO:0007669"/>
    <property type="project" value="UniProtKB-KW"/>
</dbReference>
<evidence type="ECO:0000256" key="12">
    <source>
        <dbReference type="RuleBase" id="RU362111"/>
    </source>
</evidence>
<keyword evidence="9 12" id="KW-0648">Protein biosynthesis</keyword>
<keyword evidence="5 12" id="KW-0150">Chloroplast</keyword>
<evidence type="ECO:0000256" key="5">
    <source>
        <dbReference type="ARBA" id="ARBA00022528"/>
    </source>
</evidence>
<name>A0AAD8JV61_TARER</name>
<comment type="function">
    <text evidence="12">Removes the formyl group from the N-terminal Met of newly synthesized proteins.</text>
</comment>
<evidence type="ECO:0000313" key="14">
    <source>
        <dbReference type="Proteomes" id="UP001229421"/>
    </source>
</evidence>
<evidence type="ECO:0000256" key="6">
    <source>
        <dbReference type="ARBA" id="ARBA00022640"/>
    </source>
</evidence>
<evidence type="ECO:0000256" key="2">
    <source>
        <dbReference type="ARBA" id="ARBA00004229"/>
    </source>
</evidence>
<organism evidence="13 14">
    <name type="scientific">Tagetes erecta</name>
    <name type="common">African marigold</name>
    <dbReference type="NCBI Taxonomy" id="13708"/>
    <lineage>
        <taxon>Eukaryota</taxon>
        <taxon>Viridiplantae</taxon>
        <taxon>Streptophyta</taxon>
        <taxon>Embryophyta</taxon>
        <taxon>Tracheophyta</taxon>
        <taxon>Spermatophyta</taxon>
        <taxon>Magnoliopsida</taxon>
        <taxon>eudicotyledons</taxon>
        <taxon>Gunneridae</taxon>
        <taxon>Pentapetalae</taxon>
        <taxon>asterids</taxon>
        <taxon>campanulids</taxon>
        <taxon>Asterales</taxon>
        <taxon>Asteraceae</taxon>
        <taxon>Asteroideae</taxon>
        <taxon>Heliantheae alliance</taxon>
        <taxon>Tageteae</taxon>
        <taxon>Tagetes</taxon>
    </lineage>
</organism>
<protein>
    <recommendedName>
        <fullName evidence="4 12">Peptide deformylase</fullName>
        <ecNumber evidence="4 12">3.5.1.88</ecNumber>
    </recommendedName>
</protein>
<evidence type="ECO:0000313" key="13">
    <source>
        <dbReference type="EMBL" id="KAK1410099.1"/>
    </source>
</evidence>
<comment type="caution">
    <text evidence="13">The sequence shown here is derived from an EMBL/GenBank/DDBJ whole genome shotgun (WGS) entry which is preliminary data.</text>
</comment>
<comment type="catalytic activity">
    <reaction evidence="12">
        <text>N-terminal N-formyl-L-methionyl-[peptide] + H2O = N-terminal L-methionyl-[peptide] + formate</text>
        <dbReference type="Rhea" id="RHEA:24420"/>
        <dbReference type="Rhea" id="RHEA-COMP:10639"/>
        <dbReference type="Rhea" id="RHEA-COMP:10640"/>
        <dbReference type="ChEBI" id="CHEBI:15377"/>
        <dbReference type="ChEBI" id="CHEBI:15740"/>
        <dbReference type="ChEBI" id="CHEBI:49298"/>
        <dbReference type="ChEBI" id="CHEBI:64731"/>
        <dbReference type="EC" id="3.5.1.88"/>
    </reaction>
</comment>
<dbReference type="GO" id="GO:0006412">
    <property type="term" value="P:translation"/>
    <property type="evidence" value="ECO:0007669"/>
    <property type="project" value="UniProtKB-KW"/>
</dbReference>
<dbReference type="Proteomes" id="UP001229421">
    <property type="component" value="Unassembled WGS sequence"/>
</dbReference>
<dbReference type="SUPFAM" id="SSF56420">
    <property type="entry name" value="Peptide deformylase"/>
    <property type="match status" value="1"/>
</dbReference>
<dbReference type="EMBL" id="JAUHHV010000010">
    <property type="protein sequence ID" value="KAK1410099.1"/>
    <property type="molecule type" value="Genomic_DNA"/>
</dbReference>
<keyword evidence="6 12" id="KW-0934">Plastid</keyword>
<dbReference type="HAMAP" id="MF_00163">
    <property type="entry name" value="Pep_deformylase"/>
    <property type="match status" value="1"/>
</dbReference>
<dbReference type="GO" id="GO:0009507">
    <property type="term" value="C:chloroplast"/>
    <property type="evidence" value="ECO:0007669"/>
    <property type="project" value="UniProtKB-SubCell"/>
</dbReference>
<proteinExistence type="inferred from homology"/>
<dbReference type="NCBIfam" id="NF001159">
    <property type="entry name" value="PRK00150.1-3"/>
    <property type="match status" value="1"/>
</dbReference>
<evidence type="ECO:0000256" key="4">
    <source>
        <dbReference type="ARBA" id="ARBA00012175"/>
    </source>
</evidence>
<dbReference type="FunFam" id="3.90.45.10:FF:000006">
    <property type="entry name" value="Peptide deformylase"/>
    <property type="match status" value="1"/>
</dbReference>